<dbReference type="GeneTree" id="ENSGT00950000182932"/>
<evidence type="ECO:0000313" key="4">
    <source>
        <dbReference type="Proteomes" id="UP000314980"/>
    </source>
</evidence>
<evidence type="ECO:0000259" key="2">
    <source>
        <dbReference type="PROSITE" id="PS51186"/>
    </source>
</evidence>
<dbReference type="Ensembl" id="ENSLCAT00010056402.1">
    <property type="protein sequence ID" value="ENSLCAP00010054931.1"/>
    <property type="gene ID" value="ENSLCAG00010025631.1"/>
</dbReference>
<dbReference type="Gene3D" id="3.40.630.30">
    <property type="match status" value="1"/>
</dbReference>
<keyword evidence="4" id="KW-1185">Reference proteome</keyword>
<keyword evidence="1" id="KW-0808">Transferase</keyword>
<reference evidence="4" key="1">
    <citation type="submission" date="2015-09" db="EMBL/GenBank/DDBJ databases">
        <authorList>
            <person name="Sai Rama Sridatta P."/>
        </authorList>
    </citation>
    <scope>NUCLEOTIDE SEQUENCE [LARGE SCALE GENOMIC DNA]</scope>
</reference>
<proteinExistence type="predicted"/>
<dbReference type="PANTHER" id="PTHR13947">
    <property type="entry name" value="GNAT FAMILY N-ACETYLTRANSFERASE"/>
    <property type="match status" value="1"/>
</dbReference>
<organism evidence="3 4">
    <name type="scientific">Lates calcarifer</name>
    <name type="common">Barramundi</name>
    <name type="synonym">Holocentrus calcarifer</name>
    <dbReference type="NCBI Taxonomy" id="8187"/>
    <lineage>
        <taxon>Eukaryota</taxon>
        <taxon>Metazoa</taxon>
        <taxon>Chordata</taxon>
        <taxon>Craniata</taxon>
        <taxon>Vertebrata</taxon>
        <taxon>Euteleostomi</taxon>
        <taxon>Actinopterygii</taxon>
        <taxon>Neopterygii</taxon>
        <taxon>Teleostei</taxon>
        <taxon>Neoteleostei</taxon>
        <taxon>Acanthomorphata</taxon>
        <taxon>Carangaria</taxon>
        <taxon>Carangaria incertae sedis</taxon>
        <taxon>Centropomidae</taxon>
        <taxon>Lates</taxon>
    </lineage>
</organism>
<dbReference type="STRING" id="8187.ENSLCAP00010054931"/>
<dbReference type="InterPro" id="IPR050769">
    <property type="entry name" value="NAT_camello-type"/>
</dbReference>
<evidence type="ECO:0000256" key="1">
    <source>
        <dbReference type="ARBA" id="ARBA00022679"/>
    </source>
</evidence>
<dbReference type="CDD" id="cd04301">
    <property type="entry name" value="NAT_SF"/>
    <property type="match status" value="1"/>
</dbReference>
<dbReference type="PROSITE" id="PS51186">
    <property type="entry name" value="GNAT"/>
    <property type="match status" value="1"/>
</dbReference>
<feature type="domain" description="N-acetyltransferase" evidence="2">
    <location>
        <begin position="1"/>
        <end position="129"/>
    </location>
</feature>
<reference evidence="3" key="2">
    <citation type="submission" date="2025-08" db="UniProtKB">
        <authorList>
            <consortium name="Ensembl"/>
        </authorList>
    </citation>
    <scope>IDENTIFICATION</scope>
</reference>
<dbReference type="Pfam" id="PF00583">
    <property type="entry name" value="Acetyltransf_1"/>
    <property type="match status" value="1"/>
</dbReference>
<dbReference type="GO" id="GO:0008080">
    <property type="term" value="F:N-acetyltransferase activity"/>
    <property type="evidence" value="ECO:0007669"/>
    <property type="project" value="InterPro"/>
</dbReference>
<accession>A0A4W6FWB9</accession>
<reference evidence="3" key="3">
    <citation type="submission" date="2025-09" db="UniProtKB">
        <authorList>
            <consortium name="Ensembl"/>
        </authorList>
    </citation>
    <scope>IDENTIFICATION</scope>
</reference>
<dbReference type="InParanoid" id="A0A4W6FWB9"/>
<dbReference type="SUPFAM" id="SSF55729">
    <property type="entry name" value="Acyl-CoA N-acyltransferases (Nat)"/>
    <property type="match status" value="1"/>
</dbReference>
<dbReference type="PANTHER" id="PTHR13947:SF54">
    <property type="entry name" value="N-ACETYLTRANSFERASE CML3-RELATED"/>
    <property type="match status" value="1"/>
</dbReference>
<dbReference type="InterPro" id="IPR000182">
    <property type="entry name" value="GNAT_dom"/>
</dbReference>
<evidence type="ECO:0000313" key="3">
    <source>
        <dbReference type="Ensembl" id="ENSLCAP00010054931.1"/>
    </source>
</evidence>
<dbReference type="AlphaFoldDB" id="A0A4W6FWB9"/>
<protein>
    <recommendedName>
        <fullName evidence="2">N-acetyltransferase domain-containing protein</fullName>
    </recommendedName>
</protein>
<name>A0A4W6FWB9_LATCA</name>
<dbReference type="InterPro" id="IPR016181">
    <property type="entry name" value="Acyl_CoA_acyltransferase"/>
</dbReference>
<sequence>MADIQTSYLENPDNGFWVAEADVNGQSKVVGMVAVVGKRGEEEDGSYGEMSHMVVVFPWRRKSLGSQLTQKALDFCKEQGYARLVLDVSSPQTAAISLYQKFSFVQSASHSNTHSSVCRNAFRSSYTRQKLRLSTPNNREKA</sequence>
<dbReference type="Proteomes" id="UP000314980">
    <property type="component" value="Unassembled WGS sequence"/>
</dbReference>